<evidence type="ECO:0000313" key="10">
    <source>
        <dbReference type="EMBL" id="ALU28978.1"/>
    </source>
</evidence>
<evidence type="ECO:0000256" key="5">
    <source>
        <dbReference type="ARBA" id="ARBA00022679"/>
    </source>
</evidence>
<dbReference type="EMBL" id="CP013694">
    <property type="protein sequence ID" value="ALU28978.1"/>
    <property type="molecule type" value="Genomic_DNA"/>
</dbReference>
<evidence type="ECO:0000259" key="8">
    <source>
        <dbReference type="Pfam" id="PF04034"/>
    </source>
</evidence>
<evidence type="ECO:0000256" key="1">
    <source>
        <dbReference type="ARBA" id="ARBA00014114"/>
    </source>
</evidence>
<keyword evidence="3 7" id="KW-0690">Ribosome biogenesis</keyword>
<dbReference type="GO" id="GO:1904047">
    <property type="term" value="F:S-adenosyl-L-methionine binding"/>
    <property type="evidence" value="ECO:0007669"/>
    <property type="project" value="UniProtKB-UniRule"/>
</dbReference>
<dbReference type="InterPro" id="IPR022968">
    <property type="entry name" value="Tsr3-like"/>
</dbReference>
<dbReference type="InterPro" id="IPR007209">
    <property type="entry name" value="RNaseL-inhib-like_metal-bd_dom"/>
</dbReference>
<dbReference type="Pfam" id="PF04034">
    <property type="entry name" value="Ribo_biogen_C"/>
    <property type="match status" value="1"/>
</dbReference>
<organism evidence="10 13">
    <name type="scientific">Sulfolobus acidocaldarius</name>
    <dbReference type="NCBI Taxonomy" id="2285"/>
    <lineage>
        <taxon>Archaea</taxon>
        <taxon>Thermoproteota</taxon>
        <taxon>Thermoprotei</taxon>
        <taxon>Sulfolobales</taxon>
        <taxon>Sulfolobaceae</taxon>
        <taxon>Sulfolobus</taxon>
    </lineage>
</organism>
<dbReference type="RefSeq" id="WP_011277610.1">
    <property type="nucleotide sequence ID" value="NZ_BHWZ01000001.1"/>
</dbReference>
<dbReference type="GO" id="GO:0005737">
    <property type="term" value="C:cytoplasm"/>
    <property type="evidence" value="ECO:0007669"/>
    <property type="project" value="UniProtKB-SubCell"/>
</dbReference>
<dbReference type="EMBL" id="CP013695">
    <property type="protein sequence ID" value="ALU31705.1"/>
    <property type="molecule type" value="Genomic_DNA"/>
</dbReference>
<name>A0A0U2WSC5_9CREN</name>
<dbReference type="PANTHER" id="PTHR20426">
    <property type="entry name" value="RIBOSOME BIOGENESIS PROTEIN TSR3 HOMOLOG"/>
    <property type="match status" value="1"/>
</dbReference>
<keyword evidence="6 7" id="KW-0949">S-adenosyl-L-methionine</keyword>
<dbReference type="PANTHER" id="PTHR20426:SF0">
    <property type="entry name" value="18S RRNA AMINOCARBOXYPROPYLTRANSFERASE"/>
    <property type="match status" value="1"/>
</dbReference>
<evidence type="ECO:0000256" key="3">
    <source>
        <dbReference type="ARBA" id="ARBA00022517"/>
    </source>
</evidence>
<dbReference type="Pfam" id="PF04068">
    <property type="entry name" value="Fer4_RLI"/>
    <property type="match status" value="1"/>
</dbReference>
<dbReference type="EC" id="2.5.1.157" evidence="7"/>
<comment type="similarity">
    <text evidence="7">Belongs to the TDD superfamily. TSR3 family.</text>
</comment>
<dbReference type="OrthoDB" id="7441at2157"/>
<dbReference type="GeneID" id="14551248"/>
<dbReference type="Proteomes" id="UP000065473">
    <property type="component" value="Chromosome"/>
</dbReference>
<protein>
    <recommendedName>
        <fullName evidence="1 7">16S rRNA aminocarboxypropyltransferase</fullName>
        <ecNumber evidence="7">2.5.1.157</ecNumber>
    </recommendedName>
</protein>
<dbReference type="PaxDb" id="1435377-SUSAZ_03300"/>
<sequence>MKIYIIDYHKDDPKKCTGKKLIRLGYAKPTNKGIGIVLDPFSETVVGIEDSEILIKQGLTAVDTSWNNTTINEFKSTGFHRRLPILFAGNPTNYALAYRLSTLEAISATLYILEHIELSFSILNTVKWGKTFYELNKDILESYKGKKRDEIMKIENEIIDKIRGA</sequence>
<dbReference type="NCBIfam" id="NF002621">
    <property type="entry name" value="PRK02287.1"/>
    <property type="match status" value="1"/>
</dbReference>
<feature type="domain" description="16S/18S rRNA aminocarboxypropyltransferase Tsr3 C-terminal" evidence="8">
    <location>
        <begin position="36"/>
        <end position="158"/>
    </location>
</feature>
<reference evidence="12 13" key="1">
    <citation type="submission" date="2015-12" db="EMBL/GenBank/DDBJ databases">
        <title>A stable core within a dynamic pangenome in Sulfolobus acidocaldarius.</title>
        <authorList>
            <person name="Anderson R."/>
            <person name="Kouris A."/>
            <person name="Seward C."/>
            <person name="Campbell K."/>
            <person name="Whitaker R."/>
        </authorList>
    </citation>
    <scope>NUCLEOTIDE SEQUENCE [LARGE SCALE GENOMIC DNA]</scope>
    <source>
        <strain evidence="10 13">GG12-C01-09</strain>
        <strain evidence="11 12">NG05B_CO5_07</strain>
    </source>
</reference>
<dbReference type="GO" id="GO:0000455">
    <property type="term" value="P:enzyme-directed rRNA pseudouridine synthesis"/>
    <property type="evidence" value="ECO:0007669"/>
    <property type="project" value="UniProtKB-UniRule"/>
</dbReference>
<evidence type="ECO:0000256" key="6">
    <source>
        <dbReference type="ARBA" id="ARBA00022691"/>
    </source>
</evidence>
<evidence type="ECO:0000313" key="13">
    <source>
        <dbReference type="Proteomes" id="UP000065473"/>
    </source>
</evidence>
<gene>
    <name evidence="10" type="ORF">ATY89_02760</name>
    <name evidence="11" type="ORF">ATZ20_05785</name>
</gene>
<dbReference type="OMA" id="DCSWESA"/>
<feature type="binding site" evidence="7">
    <location>
        <position position="17"/>
    </location>
    <ligand>
        <name>S-adenosyl-L-methionine</name>
        <dbReference type="ChEBI" id="CHEBI:59789"/>
    </ligand>
</feature>
<evidence type="ECO:0000256" key="4">
    <source>
        <dbReference type="ARBA" id="ARBA00022552"/>
    </source>
</evidence>
<proteinExistence type="inferred from homology"/>
<keyword evidence="5 7" id="KW-0808">Transferase</keyword>
<feature type="binding site" evidence="7">
    <location>
        <position position="83"/>
    </location>
    <ligand>
        <name>S-adenosyl-L-methionine</name>
        <dbReference type="ChEBI" id="CHEBI:59789"/>
    </ligand>
</feature>
<feature type="binding site" evidence="7">
    <location>
        <position position="62"/>
    </location>
    <ligand>
        <name>S-adenosyl-L-methionine</name>
        <dbReference type="ChEBI" id="CHEBI:59789"/>
    </ligand>
</feature>
<evidence type="ECO:0000313" key="12">
    <source>
        <dbReference type="Proteomes" id="UP000060043"/>
    </source>
</evidence>
<keyword evidence="2 7" id="KW-0963">Cytoplasm</keyword>
<dbReference type="AlphaFoldDB" id="A0A0U2WSC5"/>
<feature type="binding site" evidence="7">
    <location>
        <position position="102"/>
    </location>
    <ligand>
        <name>S-adenosyl-L-methionine</name>
        <dbReference type="ChEBI" id="CHEBI:59789"/>
    </ligand>
</feature>
<evidence type="ECO:0000313" key="11">
    <source>
        <dbReference type="EMBL" id="ALU31705.1"/>
    </source>
</evidence>
<evidence type="ECO:0000259" key="9">
    <source>
        <dbReference type="Pfam" id="PF04068"/>
    </source>
</evidence>
<feature type="binding site" evidence="7">
    <location>
        <position position="98"/>
    </location>
    <ligand>
        <name>S-adenosyl-L-methionine</name>
        <dbReference type="ChEBI" id="CHEBI:59789"/>
    </ligand>
</feature>
<comment type="catalytic activity">
    <reaction evidence="7">
        <text>an N(1)-methylpseudouridine in rRNA + S-adenosyl-L-methionine = N(1)-methyl-N(3)-[(3S)-3-amino-3-carboxypropyl]pseudouridine in rRNA + S-methyl-5'-thioadenosine + H(+)</text>
        <dbReference type="Rhea" id="RHEA:63296"/>
        <dbReference type="Rhea" id="RHEA-COMP:11634"/>
        <dbReference type="Rhea" id="RHEA-COMP:16310"/>
        <dbReference type="ChEBI" id="CHEBI:15378"/>
        <dbReference type="ChEBI" id="CHEBI:17509"/>
        <dbReference type="ChEBI" id="CHEBI:59789"/>
        <dbReference type="ChEBI" id="CHEBI:74890"/>
        <dbReference type="ChEBI" id="CHEBI:146234"/>
        <dbReference type="EC" id="2.5.1.157"/>
    </reaction>
</comment>
<dbReference type="InterPro" id="IPR007177">
    <property type="entry name" value="Tsr3_C"/>
</dbReference>
<evidence type="ECO:0000256" key="7">
    <source>
        <dbReference type="HAMAP-Rule" id="MF_01116"/>
    </source>
</evidence>
<feature type="domain" description="RNase L inhibitor RLI-like possible metal-binding" evidence="9">
    <location>
        <begin position="1"/>
        <end position="33"/>
    </location>
</feature>
<comment type="subcellular location">
    <subcellularLocation>
        <location evidence="7">Cytoplasm</location>
    </subcellularLocation>
</comment>
<dbReference type="HAMAP" id="MF_01116">
    <property type="entry name" value="TSR3"/>
    <property type="match status" value="1"/>
</dbReference>
<comment type="function">
    <text evidence="7">Aminocarboxypropyltransferase that catalyzes the aminocarboxypropyl transfer on pseudouridine corresponding to position 914 in M.jannaschii 16S rRNA. It constitutes the last step in biosynthesis of the hypermodified N1-methyl-N3-(3-amino-3-carboxypropyl) pseudouridine (m1acp3-Psi).</text>
</comment>
<dbReference type="STRING" id="1435377.SUSAZ_03300"/>
<accession>A0A0U2WSC5</accession>
<evidence type="ECO:0000256" key="2">
    <source>
        <dbReference type="ARBA" id="ARBA00022490"/>
    </source>
</evidence>
<dbReference type="GO" id="GO:0106388">
    <property type="term" value="F:rRNA small subunit aminocarboxypropyltransferase activity"/>
    <property type="evidence" value="ECO:0007669"/>
    <property type="project" value="UniProtKB-EC"/>
</dbReference>
<dbReference type="Proteomes" id="UP000060043">
    <property type="component" value="Chromosome"/>
</dbReference>
<keyword evidence="4 7" id="KW-0698">rRNA processing</keyword>